<evidence type="ECO:0000313" key="8">
    <source>
        <dbReference type="EMBL" id="QKG71132.1"/>
    </source>
</evidence>
<keyword evidence="5 6" id="KW-0472">Membrane</keyword>
<evidence type="ECO:0000256" key="5">
    <source>
        <dbReference type="ARBA" id="ARBA00023136"/>
    </source>
</evidence>
<evidence type="ECO:0000256" key="1">
    <source>
        <dbReference type="ARBA" id="ARBA00004651"/>
    </source>
</evidence>
<comment type="subcellular location">
    <subcellularLocation>
        <location evidence="1">Cell membrane</location>
        <topology evidence="1">Multi-pass membrane protein</topology>
    </subcellularLocation>
</comment>
<proteinExistence type="predicted"/>
<accession>A0A7D3XZP2</accession>
<reference evidence="8 9" key="1">
    <citation type="submission" date="2020-05" db="EMBL/GenBank/DDBJ databases">
        <title>Erythrobacter mangrovi sp. nov., isolated from rhizosphere soil of mangrove plant (Kandelia candel).</title>
        <authorList>
            <person name="Ye Y.H."/>
        </authorList>
    </citation>
    <scope>NUCLEOTIDE SEQUENCE [LARGE SCALE GENOMIC DNA]</scope>
    <source>
        <strain evidence="8 9">EB310</strain>
    </source>
</reference>
<dbReference type="RefSeq" id="WP_173213797.1">
    <property type="nucleotide sequence ID" value="NZ_CP053921.1"/>
</dbReference>
<evidence type="ECO:0000256" key="6">
    <source>
        <dbReference type="SAM" id="Phobius"/>
    </source>
</evidence>
<name>A0A7D3XZP2_9SPHN</name>
<dbReference type="KEGG" id="emv:HQR01_06930"/>
<dbReference type="Pfam" id="PF00482">
    <property type="entry name" value="T2SSF"/>
    <property type="match status" value="1"/>
</dbReference>
<dbReference type="PANTHER" id="PTHR35007">
    <property type="entry name" value="INTEGRAL MEMBRANE PROTEIN-RELATED"/>
    <property type="match status" value="1"/>
</dbReference>
<feature type="transmembrane region" description="Helical" evidence="6">
    <location>
        <begin position="137"/>
        <end position="156"/>
    </location>
</feature>
<evidence type="ECO:0000256" key="4">
    <source>
        <dbReference type="ARBA" id="ARBA00022989"/>
    </source>
</evidence>
<organism evidence="8 9">
    <name type="scientific">Erythrobacter mangrovi</name>
    <dbReference type="NCBI Taxonomy" id="2739433"/>
    <lineage>
        <taxon>Bacteria</taxon>
        <taxon>Pseudomonadati</taxon>
        <taxon>Pseudomonadota</taxon>
        <taxon>Alphaproteobacteria</taxon>
        <taxon>Sphingomonadales</taxon>
        <taxon>Erythrobacteraceae</taxon>
        <taxon>Erythrobacter/Porphyrobacter group</taxon>
        <taxon>Erythrobacter</taxon>
    </lineage>
</organism>
<dbReference type="PANTHER" id="PTHR35007:SF2">
    <property type="entry name" value="PILUS ASSEMBLE PROTEIN"/>
    <property type="match status" value="1"/>
</dbReference>
<protein>
    <submittedName>
        <fullName evidence="8">Type II secretion system F family protein</fullName>
    </submittedName>
</protein>
<keyword evidence="4 6" id="KW-1133">Transmembrane helix</keyword>
<evidence type="ECO:0000259" key="7">
    <source>
        <dbReference type="Pfam" id="PF00482"/>
    </source>
</evidence>
<dbReference type="AlphaFoldDB" id="A0A7D3XZP2"/>
<feature type="transmembrane region" description="Helical" evidence="6">
    <location>
        <begin position="282"/>
        <end position="308"/>
    </location>
</feature>
<dbReference type="Proteomes" id="UP000504693">
    <property type="component" value="Chromosome"/>
</dbReference>
<feature type="domain" description="Type II secretion system protein GspF" evidence="7">
    <location>
        <begin position="175"/>
        <end position="303"/>
    </location>
</feature>
<keyword evidence="2" id="KW-1003">Cell membrane</keyword>
<dbReference type="InterPro" id="IPR018076">
    <property type="entry name" value="T2SS_GspF_dom"/>
</dbReference>
<feature type="transmembrane region" description="Helical" evidence="6">
    <location>
        <begin position="105"/>
        <end position="125"/>
    </location>
</feature>
<dbReference type="GO" id="GO:0005886">
    <property type="term" value="C:plasma membrane"/>
    <property type="evidence" value="ECO:0007669"/>
    <property type="project" value="UniProtKB-SubCell"/>
</dbReference>
<keyword evidence="3 6" id="KW-0812">Transmembrane</keyword>
<dbReference type="EMBL" id="CP053921">
    <property type="protein sequence ID" value="QKG71132.1"/>
    <property type="molecule type" value="Genomic_DNA"/>
</dbReference>
<feature type="transmembrane region" description="Helical" evidence="6">
    <location>
        <begin position="12"/>
        <end position="31"/>
    </location>
</feature>
<keyword evidence="9" id="KW-1185">Reference proteome</keyword>
<evidence type="ECO:0000256" key="3">
    <source>
        <dbReference type="ARBA" id="ARBA00022692"/>
    </source>
</evidence>
<evidence type="ECO:0000313" key="9">
    <source>
        <dbReference type="Proteomes" id="UP000504693"/>
    </source>
</evidence>
<evidence type="ECO:0000256" key="2">
    <source>
        <dbReference type="ARBA" id="ARBA00022475"/>
    </source>
</evidence>
<gene>
    <name evidence="8" type="ORF">HQR01_06930</name>
</gene>
<sequence>MLNFLVTNQLARLSLLALVFALVIFAVISVGRISARRIETRQNIQQIAGGGIKRRDTLQDKRSSAWADLADRLERAGLNLSDTQGDVLRDKLLAAGYTSPAAPKIFTLARLVLIFALPLALFAYLQLAGTELGGAGLYLYGSLAALLGLYLPNLIVSAKADRRREAVTNGFPDCLDLMLVCVEAGLGLEASMDRVGREMVHSHPLIAGIMLEVTLQLRAGARREDALRRMGEKSGVTEIKSFATLLIQSDKLGTSVADTLRVYSAEMREKRRMRAEERAHRLPVLISIPLVVNMLPTMIGVLMMPGIIRVIRELLPAMGGN</sequence>